<gene>
    <name evidence="11" type="ORF">K489DRAFT_368420</name>
</gene>
<name>A0A6J3MB47_9PEZI</name>
<reference evidence="11" key="2">
    <citation type="submission" date="2020-04" db="EMBL/GenBank/DDBJ databases">
        <authorList>
            <consortium name="NCBI Genome Project"/>
        </authorList>
    </citation>
    <scope>NUCLEOTIDE SEQUENCE</scope>
    <source>
        <strain evidence="11">CBS 342.82</strain>
    </source>
</reference>
<evidence type="ECO:0000256" key="2">
    <source>
        <dbReference type="ARBA" id="ARBA00012438"/>
    </source>
</evidence>
<feature type="modified residue" description="4-aspartylphosphate" evidence="6">
    <location>
        <position position="902"/>
    </location>
</feature>
<dbReference type="SMART" id="SM00448">
    <property type="entry name" value="REC"/>
    <property type="match status" value="1"/>
</dbReference>
<keyword evidence="5" id="KW-0418">Kinase</keyword>
<evidence type="ECO:0000313" key="10">
    <source>
        <dbReference type="Proteomes" id="UP000504637"/>
    </source>
</evidence>
<dbReference type="Pfam" id="PF00072">
    <property type="entry name" value="Response_reg"/>
    <property type="match status" value="1"/>
</dbReference>
<dbReference type="Gene3D" id="3.30.565.10">
    <property type="entry name" value="Histidine kinase-like ATPase, C-terminal domain"/>
    <property type="match status" value="1"/>
</dbReference>
<feature type="domain" description="Response regulatory" evidence="9">
    <location>
        <begin position="841"/>
        <end position="973"/>
    </location>
</feature>
<dbReference type="SMART" id="SM00387">
    <property type="entry name" value="HATPase_c"/>
    <property type="match status" value="1"/>
</dbReference>
<dbReference type="GeneID" id="54360748"/>
<evidence type="ECO:0000256" key="1">
    <source>
        <dbReference type="ARBA" id="ARBA00000085"/>
    </source>
</evidence>
<organism evidence="11">
    <name type="scientific">Dissoconium aciculare CBS 342.82</name>
    <dbReference type="NCBI Taxonomy" id="1314786"/>
    <lineage>
        <taxon>Eukaryota</taxon>
        <taxon>Fungi</taxon>
        <taxon>Dikarya</taxon>
        <taxon>Ascomycota</taxon>
        <taxon>Pezizomycotina</taxon>
        <taxon>Dothideomycetes</taxon>
        <taxon>Dothideomycetidae</taxon>
        <taxon>Mycosphaerellales</taxon>
        <taxon>Dissoconiaceae</taxon>
        <taxon>Dissoconium</taxon>
    </lineage>
</organism>
<feature type="domain" description="Histidine kinase" evidence="8">
    <location>
        <begin position="365"/>
        <end position="620"/>
    </location>
</feature>
<dbReference type="SUPFAM" id="SSF55874">
    <property type="entry name" value="ATPase domain of HSP90 chaperone/DNA topoisomerase II/histidine kinase"/>
    <property type="match status" value="1"/>
</dbReference>
<dbReference type="PANTHER" id="PTHR43047">
    <property type="entry name" value="TWO-COMPONENT HISTIDINE PROTEIN KINASE"/>
    <property type="match status" value="1"/>
</dbReference>
<dbReference type="CDD" id="cd17546">
    <property type="entry name" value="REC_hyHK_CKI1_RcsC-like"/>
    <property type="match status" value="1"/>
</dbReference>
<dbReference type="PROSITE" id="PS50110">
    <property type="entry name" value="RESPONSE_REGULATORY"/>
    <property type="match status" value="1"/>
</dbReference>
<keyword evidence="10" id="KW-1185">Reference proteome</keyword>
<dbReference type="GO" id="GO:0000155">
    <property type="term" value="F:phosphorelay sensor kinase activity"/>
    <property type="evidence" value="ECO:0007669"/>
    <property type="project" value="InterPro"/>
</dbReference>
<evidence type="ECO:0000259" key="8">
    <source>
        <dbReference type="PROSITE" id="PS50109"/>
    </source>
</evidence>
<evidence type="ECO:0000256" key="6">
    <source>
        <dbReference type="PROSITE-ProRule" id="PRU00169"/>
    </source>
</evidence>
<dbReference type="AlphaFoldDB" id="A0A6J3MB47"/>
<sequence length="979" mass="107774">MAAISLLDEQNQYFLSVVHAATIENPTVRRSDWFGCEKIFFRGGICERTITRGYESPASPIYEIPDLQVLEETKSLPVVDGRSANFKYYAGTPITTTQGLNVGALFIFKKNYLSQPLSSTKRKFIIETALSATEHLAQTIGAIENTRSLAFNASISSLPDYDKPGSASHVADVMNSIGNVESLKSELYGTAAHLLLQTLDLEHVVIQKVLRKGELLGTSAKTSAESILAEYHDPSAGPSQPVPQQLVEQLLRSWPSGVILQLASADQDDFFIPSVQQDSNAREHIQIALGDYCPGIQQCIFMPLRDYFHDRHTAVIFGWTRGFNRVYAGSTDLPSVASFGTALMTQLRRLETLALTRKQSDFLGSVSHEMRSPLHGILACIEHLRTTDCSAQQLDLLESAAACGLQLNNNIDNILQISQIGVSSPTTRTSKQSLLRSDADMTSQSHGAQRHPSTNTLLHHITSLVDETMRLHECITTPLQIVDHDMNIVPTRMAHTLVTLDAPLEADISIVYCPALDAIVKNLCQNCLKFAREGSCVRISVQADEENVNIFFTDSGRGFSQDFLTHGLFKLFSQQDPLDPGLGLGLTLVQRAVRDLGGSIKFDSDESTGSEVQVSLPRCQLDSTRHDSLGQAVSNLDPWNLKLDASDLADVQLFTPAQWRDQSDPRNFRSMRAMADSLDHTFRTWLGIRCKCWDAEGEKPKILLILDTDLQHAREALGGDFPVTWKIIIYPESTFQPQPSEQGVFVGVTGSLNPFKLRAALLKCHELQSARNHEAQQPCIKTDYAPSFDTTPSVQHVAIANTSSLNKSPTIHVTIKEIEAPLQVLRLNSESNDVEVKREPRFLLVDDNAINLKVIGIFAKKCSEEPFTLAAGGQEAIDAFKTTQNGTDDKASAPRFDIILLDLSMPEVSGFEAASTIRSIEKAADDRSRTYIAALTGLVSEKDRNAAFAAGVDEYVTKPASIQDLRGVVSNWRKTIPPA</sequence>
<dbReference type="PANTHER" id="PTHR43047:SF72">
    <property type="entry name" value="OSMOSENSING HISTIDINE PROTEIN KINASE SLN1"/>
    <property type="match status" value="1"/>
</dbReference>
<dbReference type="InterPro" id="IPR004358">
    <property type="entry name" value="Sig_transdc_His_kin-like_C"/>
</dbReference>
<evidence type="ECO:0000256" key="5">
    <source>
        <dbReference type="ARBA" id="ARBA00022777"/>
    </source>
</evidence>
<evidence type="ECO:0000259" key="9">
    <source>
        <dbReference type="PROSITE" id="PS50110"/>
    </source>
</evidence>
<dbReference type="Gene3D" id="3.40.50.2300">
    <property type="match status" value="1"/>
</dbReference>
<dbReference type="CDD" id="cd00082">
    <property type="entry name" value="HisKA"/>
    <property type="match status" value="1"/>
</dbReference>
<dbReference type="PROSITE" id="PS50109">
    <property type="entry name" value="HIS_KIN"/>
    <property type="match status" value="1"/>
</dbReference>
<dbReference type="InterPro" id="IPR003594">
    <property type="entry name" value="HATPase_dom"/>
</dbReference>
<feature type="region of interest" description="Disordered" evidence="7">
    <location>
        <begin position="428"/>
        <end position="453"/>
    </location>
</feature>
<dbReference type="Pfam" id="PF02518">
    <property type="entry name" value="HATPase_c"/>
    <property type="match status" value="1"/>
</dbReference>
<evidence type="ECO:0000313" key="11">
    <source>
        <dbReference type="RefSeq" id="XP_033462271.1"/>
    </source>
</evidence>
<dbReference type="InterPro" id="IPR011006">
    <property type="entry name" value="CheY-like_superfamily"/>
</dbReference>
<dbReference type="SUPFAM" id="SSF52172">
    <property type="entry name" value="CheY-like"/>
    <property type="match status" value="1"/>
</dbReference>
<dbReference type="InterPro" id="IPR001789">
    <property type="entry name" value="Sig_transdc_resp-reg_receiver"/>
</dbReference>
<dbReference type="InterPro" id="IPR036097">
    <property type="entry name" value="HisK_dim/P_sf"/>
</dbReference>
<dbReference type="Gene3D" id="1.10.287.130">
    <property type="match status" value="1"/>
</dbReference>
<evidence type="ECO:0000256" key="4">
    <source>
        <dbReference type="ARBA" id="ARBA00022679"/>
    </source>
</evidence>
<protein>
    <recommendedName>
        <fullName evidence="2">histidine kinase</fullName>
        <ecNumber evidence="2">2.7.13.3</ecNumber>
    </recommendedName>
</protein>
<reference evidence="11" key="1">
    <citation type="submission" date="2020-01" db="EMBL/GenBank/DDBJ databases">
        <authorList>
            <consortium name="DOE Joint Genome Institute"/>
            <person name="Haridas S."/>
            <person name="Albert R."/>
            <person name="Binder M."/>
            <person name="Bloem J."/>
            <person name="Labutti K."/>
            <person name="Salamov A."/>
            <person name="Andreopoulos B."/>
            <person name="Baker S.E."/>
            <person name="Barry K."/>
            <person name="Bills G."/>
            <person name="Bluhm B.H."/>
            <person name="Cannon C."/>
            <person name="Castanera R."/>
            <person name="Culley D.E."/>
            <person name="Daum C."/>
            <person name="Ezra D."/>
            <person name="Gonzalez J.B."/>
            <person name="Henrissat B."/>
            <person name="Kuo A."/>
            <person name="Liang C."/>
            <person name="Lipzen A."/>
            <person name="Lutzoni F."/>
            <person name="Magnuson J."/>
            <person name="Mondo S."/>
            <person name="Nolan M."/>
            <person name="Ohm R."/>
            <person name="Pangilinan J."/>
            <person name="Park H.-J."/>
            <person name="Ramirez L."/>
            <person name="Alfaro M."/>
            <person name="Sun H."/>
            <person name="Tritt A."/>
            <person name="Yoshinaga Y."/>
            <person name="Zwiers L.-H."/>
            <person name="Turgeon B.G."/>
            <person name="Goodwin S.B."/>
            <person name="Spatafora J.W."/>
            <person name="Crous P.W."/>
            <person name="Grigoriev I.V."/>
        </authorList>
    </citation>
    <scope>NUCLEOTIDE SEQUENCE</scope>
    <source>
        <strain evidence="11">CBS 342.82</strain>
    </source>
</reference>
<dbReference type="OrthoDB" id="3026777at2759"/>
<keyword evidence="4" id="KW-0808">Transferase</keyword>
<dbReference type="SMART" id="SM00388">
    <property type="entry name" value="HisKA"/>
    <property type="match status" value="1"/>
</dbReference>
<dbReference type="GO" id="GO:0005886">
    <property type="term" value="C:plasma membrane"/>
    <property type="evidence" value="ECO:0007669"/>
    <property type="project" value="TreeGrafter"/>
</dbReference>
<dbReference type="GO" id="GO:0009927">
    <property type="term" value="F:histidine phosphotransfer kinase activity"/>
    <property type="evidence" value="ECO:0007669"/>
    <property type="project" value="TreeGrafter"/>
</dbReference>
<dbReference type="Proteomes" id="UP000504637">
    <property type="component" value="Unplaced"/>
</dbReference>
<reference evidence="11" key="3">
    <citation type="submission" date="2025-08" db="UniProtKB">
        <authorList>
            <consortium name="RefSeq"/>
        </authorList>
    </citation>
    <scope>IDENTIFICATION</scope>
    <source>
        <strain evidence="11">CBS 342.82</strain>
    </source>
</reference>
<keyword evidence="3 6" id="KW-0597">Phosphoprotein</keyword>
<dbReference type="Pfam" id="PF00512">
    <property type="entry name" value="HisKA"/>
    <property type="match status" value="1"/>
</dbReference>
<dbReference type="InterPro" id="IPR003661">
    <property type="entry name" value="HisK_dim/P_dom"/>
</dbReference>
<accession>A0A6J3MB47</accession>
<dbReference type="SUPFAM" id="SSF47384">
    <property type="entry name" value="Homodimeric domain of signal transducing histidine kinase"/>
    <property type="match status" value="1"/>
</dbReference>
<proteinExistence type="predicted"/>
<dbReference type="InterPro" id="IPR005467">
    <property type="entry name" value="His_kinase_dom"/>
</dbReference>
<dbReference type="PRINTS" id="PR00344">
    <property type="entry name" value="BCTRLSENSOR"/>
</dbReference>
<comment type="catalytic activity">
    <reaction evidence="1">
        <text>ATP + protein L-histidine = ADP + protein N-phospho-L-histidine.</text>
        <dbReference type="EC" id="2.7.13.3"/>
    </reaction>
</comment>
<evidence type="ECO:0000256" key="3">
    <source>
        <dbReference type="ARBA" id="ARBA00022553"/>
    </source>
</evidence>
<dbReference type="RefSeq" id="XP_033462271.1">
    <property type="nucleotide sequence ID" value="XM_033602948.1"/>
</dbReference>
<dbReference type="InterPro" id="IPR036890">
    <property type="entry name" value="HATPase_C_sf"/>
</dbReference>
<evidence type="ECO:0000256" key="7">
    <source>
        <dbReference type="SAM" id="MobiDB-lite"/>
    </source>
</evidence>
<dbReference type="EC" id="2.7.13.3" evidence="2"/>